<dbReference type="EC" id="6.2.1.3" evidence="4"/>
<evidence type="ECO:0000256" key="6">
    <source>
        <dbReference type="ARBA" id="ARBA00042773"/>
    </source>
</evidence>
<sequence>MTEPALSSFTGFTGFTGVGAVMTTQAARAAQGNAQAAAFVASVAAWRRAFTAAPGARWALYFEGTADFAAALFGAWHAGKHVVLPGDTRAETLAALRGHADGWAGELPGGLTPAPVPVSVPGEGEAGWPPLGTHDTWVTLFTSGSTGEPGAIDKRLAQLDAEVHTLQQAFGARLPADVRVLSTVSHQHIYGLLFTVLWPLAAGRPMPGARLAFHEELVRACARDTRPAVLVSSPAHLKRMPDGLDWPATRPVLQAVFSSGGPLPPEAAADALRHTGRSPIEVFGSSETGGIAWRQRAVQADRWTALPGIAWRLQDGFLAVRSPHLADDGWYVCADRALPAGDDSFVLAGRADRIVKIEEKRVSLTQIEQRLAASPLVREARVVMVELDVGTRVAAAVVPGDAGQAILDTHGRAALTAALRAHLADAVDPVALPRRWAFVPALPCNAQGKTTEAMLRDLFRRTVPAAHWLEADATSASSATSATAALDVTDDLAIFDGHFPDTPIVPGVAQVDWVMALAPQRLPIPPRERFARLDTLKFQAVIQPGTTVRMALTWQPDALSLGFRLTSDTGPHASGKIVFHPHPHPDTP</sequence>
<dbReference type="EMBL" id="CP097331">
    <property type="protein sequence ID" value="URF07903.1"/>
    <property type="molecule type" value="Genomic_DNA"/>
</dbReference>
<dbReference type="InterPro" id="IPR045851">
    <property type="entry name" value="AMP-bd_C_sf"/>
</dbReference>
<gene>
    <name evidence="10" type="ORF">M5D45_22340</name>
</gene>
<dbReference type="InterPro" id="IPR000873">
    <property type="entry name" value="AMP-dep_synth/lig_dom"/>
</dbReference>
<dbReference type="PANTHER" id="PTHR43767">
    <property type="entry name" value="LONG-CHAIN-FATTY-ACID--COA LIGASE"/>
    <property type="match status" value="1"/>
</dbReference>
<dbReference type="InterPro" id="IPR054545">
    <property type="entry name" value="ApeI-like"/>
</dbReference>
<dbReference type="Pfam" id="PF00501">
    <property type="entry name" value="AMP-binding"/>
    <property type="match status" value="1"/>
</dbReference>
<dbReference type="Gene3D" id="3.30.300.30">
    <property type="match status" value="1"/>
</dbReference>
<reference evidence="10" key="1">
    <citation type="journal article" date="2022" name="Microbiol. Resour. Announc.">
        <title>Genome Sequence of Cupriavidus campinensis Strain G5, a Member of a Bacterial Consortium Capable of Polyethylene Degradation.</title>
        <authorList>
            <person name="Schneider B."/>
            <person name="Pfeiffer F."/>
            <person name="Dyall-Smith M."/>
            <person name="Kunte H.J."/>
        </authorList>
    </citation>
    <scope>NUCLEOTIDE SEQUENCE</scope>
    <source>
        <strain evidence="10">G5</strain>
    </source>
</reference>
<protein>
    <recommendedName>
        <fullName evidence="5">Long-chain-fatty-acid--CoA ligase</fullName>
        <ecNumber evidence="4">6.2.1.3</ecNumber>
    </recommendedName>
    <alternativeName>
        <fullName evidence="6">Long-chain acyl-CoA synthetase</fullName>
    </alternativeName>
</protein>
<evidence type="ECO:0000259" key="8">
    <source>
        <dbReference type="Pfam" id="PF13193"/>
    </source>
</evidence>
<dbReference type="GO" id="GO:0004467">
    <property type="term" value="F:long-chain fatty acid-CoA ligase activity"/>
    <property type="evidence" value="ECO:0007669"/>
    <property type="project" value="UniProtKB-EC"/>
</dbReference>
<dbReference type="PANTHER" id="PTHR43767:SF8">
    <property type="entry name" value="LONG-CHAIN-FATTY-ACID--COA LIGASE"/>
    <property type="match status" value="1"/>
</dbReference>
<feature type="domain" description="ApeI dehydratase-like" evidence="9">
    <location>
        <begin position="477"/>
        <end position="576"/>
    </location>
</feature>
<evidence type="ECO:0000313" key="10">
    <source>
        <dbReference type="EMBL" id="URF07903.1"/>
    </source>
</evidence>
<reference evidence="10" key="2">
    <citation type="submission" date="2022-05" db="EMBL/GenBank/DDBJ databases">
        <authorList>
            <person name="Kunte H.-J."/>
        </authorList>
    </citation>
    <scope>NUCLEOTIDE SEQUENCE</scope>
    <source>
        <strain evidence="10">G5</strain>
    </source>
</reference>
<keyword evidence="3" id="KW-0436">Ligase</keyword>
<feature type="domain" description="AMP-binding enzyme C-terminal" evidence="8">
    <location>
        <begin position="366"/>
        <end position="449"/>
    </location>
</feature>
<dbReference type="SUPFAM" id="SSF56801">
    <property type="entry name" value="Acetyl-CoA synthetase-like"/>
    <property type="match status" value="1"/>
</dbReference>
<dbReference type="Pfam" id="PF13193">
    <property type="entry name" value="AMP-binding_C"/>
    <property type="match status" value="1"/>
</dbReference>
<evidence type="ECO:0000313" key="11">
    <source>
        <dbReference type="Proteomes" id="UP001056132"/>
    </source>
</evidence>
<organism evidence="10 11">
    <name type="scientific">Cupriavidus campinensis</name>
    <dbReference type="NCBI Taxonomy" id="151783"/>
    <lineage>
        <taxon>Bacteria</taxon>
        <taxon>Pseudomonadati</taxon>
        <taxon>Pseudomonadota</taxon>
        <taxon>Betaproteobacteria</taxon>
        <taxon>Burkholderiales</taxon>
        <taxon>Burkholderiaceae</taxon>
        <taxon>Cupriavidus</taxon>
    </lineage>
</organism>
<comment type="pathway">
    <text evidence="2">Lipid metabolism; fatty acid beta-oxidation.</text>
</comment>
<name>A0AAE9L5E4_9BURK</name>
<evidence type="ECO:0000256" key="5">
    <source>
        <dbReference type="ARBA" id="ARBA00039545"/>
    </source>
</evidence>
<dbReference type="Gene3D" id="3.10.129.10">
    <property type="entry name" value="Hotdog Thioesterase"/>
    <property type="match status" value="1"/>
</dbReference>
<dbReference type="Gene3D" id="3.40.50.12780">
    <property type="entry name" value="N-terminal domain of ligase-like"/>
    <property type="match status" value="1"/>
</dbReference>
<evidence type="ECO:0000256" key="4">
    <source>
        <dbReference type="ARBA" id="ARBA00026121"/>
    </source>
</evidence>
<evidence type="ECO:0000256" key="3">
    <source>
        <dbReference type="ARBA" id="ARBA00022598"/>
    </source>
</evidence>
<dbReference type="SUPFAM" id="SSF54637">
    <property type="entry name" value="Thioesterase/thiol ester dehydrase-isomerase"/>
    <property type="match status" value="1"/>
</dbReference>
<accession>A0AAE9L5E4</accession>
<dbReference type="Proteomes" id="UP001056132">
    <property type="component" value="Chromosome 2"/>
</dbReference>
<feature type="domain" description="AMP-dependent synthetase/ligase" evidence="7">
    <location>
        <begin position="130"/>
        <end position="302"/>
    </location>
</feature>
<comment type="subcellular location">
    <subcellularLocation>
        <location evidence="1">Membrane</location>
        <topology evidence="1">Peripheral membrane protein</topology>
    </subcellularLocation>
</comment>
<proteinExistence type="predicted"/>
<evidence type="ECO:0000256" key="1">
    <source>
        <dbReference type="ARBA" id="ARBA00004170"/>
    </source>
</evidence>
<dbReference type="InterPro" id="IPR025110">
    <property type="entry name" value="AMP-bd_C"/>
</dbReference>
<evidence type="ECO:0000256" key="2">
    <source>
        <dbReference type="ARBA" id="ARBA00005005"/>
    </source>
</evidence>
<evidence type="ECO:0000259" key="9">
    <source>
        <dbReference type="Pfam" id="PF22818"/>
    </source>
</evidence>
<dbReference type="AlphaFoldDB" id="A0AAE9L5E4"/>
<dbReference type="RefSeq" id="WP_250025911.1">
    <property type="nucleotide sequence ID" value="NZ_CP097331.1"/>
</dbReference>
<dbReference type="InterPro" id="IPR042099">
    <property type="entry name" value="ANL_N_sf"/>
</dbReference>
<dbReference type="GO" id="GO:0016020">
    <property type="term" value="C:membrane"/>
    <property type="evidence" value="ECO:0007669"/>
    <property type="project" value="UniProtKB-SubCell"/>
</dbReference>
<dbReference type="InterPro" id="IPR029069">
    <property type="entry name" value="HotDog_dom_sf"/>
</dbReference>
<dbReference type="InterPro" id="IPR050237">
    <property type="entry name" value="ATP-dep_AMP-bd_enzyme"/>
</dbReference>
<dbReference type="Pfam" id="PF22818">
    <property type="entry name" value="ApeI-like"/>
    <property type="match status" value="1"/>
</dbReference>
<dbReference type="KEGG" id="ccam:M5D45_22340"/>
<evidence type="ECO:0000259" key="7">
    <source>
        <dbReference type="Pfam" id="PF00501"/>
    </source>
</evidence>